<proteinExistence type="predicted"/>
<evidence type="ECO:0000313" key="1">
    <source>
        <dbReference type="EMBL" id="RBP64481.1"/>
    </source>
</evidence>
<dbReference type="OrthoDB" id="9772627at2"/>
<dbReference type="Proteomes" id="UP000253490">
    <property type="component" value="Unassembled WGS sequence"/>
</dbReference>
<dbReference type="AlphaFoldDB" id="A0A366I848"/>
<evidence type="ECO:0000313" key="2">
    <source>
        <dbReference type="Proteomes" id="UP000253490"/>
    </source>
</evidence>
<dbReference type="EMBL" id="QNRX01000008">
    <property type="protein sequence ID" value="RBP64481.1"/>
    <property type="molecule type" value="Genomic_DNA"/>
</dbReference>
<comment type="caution">
    <text evidence="1">The sequence shown here is derived from an EMBL/GenBank/DDBJ whole genome shotgun (WGS) entry which is preliminary data.</text>
</comment>
<gene>
    <name evidence="1" type="ORF">DES36_108104</name>
</gene>
<dbReference type="Pfam" id="PF14249">
    <property type="entry name" value="Tocopherol_cycl"/>
    <property type="match status" value="1"/>
</dbReference>
<dbReference type="GO" id="GO:0009976">
    <property type="term" value="F:tocopherol cyclase activity"/>
    <property type="evidence" value="ECO:0007669"/>
    <property type="project" value="InterPro"/>
</dbReference>
<reference evidence="1 2" key="1">
    <citation type="submission" date="2018-06" db="EMBL/GenBank/DDBJ databases">
        <title>Genomic Encyclopedia of Type Strains, Phase IV (KMG-IV): sequencing the most valuable type-strain genomes for metagenomic binning, comparative biology and taxonomic classification.</title>
        <authorList>
            <person name="Goeker M."/>
        </authorList>
    </citation>
    <scope>NUCLEOTIDE SEQUENCE [LARGE SCALE GENOMIC DNA]</scope>
    <source>
        <strain evidence="1 2">DSM 22112</strain>
    </source>
</reference>
<accession>A0A366I848</accession>
<dbReference type="PANTHER" id="PTHR35309">
    <property type="match status" value="1"/>
</dbReference>
<keyword evidence="2" id="KW-1185">Reference proteome</keyword>
<protein>
    <submittedName>
        <fullName evidence="1">Tocopherol cyclase-like protein</fullName>
    </submittedName>
</protein>
<dbReference type="InterPro" id="IPR025893">
    <property type="entry name" value="Tocopherol_cyclase"/>
</dbReference>
<name>A0A366I848_9FIRM</name>
<dbReference type="PANTHER" id="PTHR35309:SF4">
    <property type="entry name" value="TOCOPHEROL CYCLASE"/>
    <property type="match status" value="1"/>
</dbReference>
<sequence length="328" mass="38063">MYRINRLFNPEIFQGQYKKKNYFEGWYFKLINGNQKSILSIIPGIAINKNGEKEAFIQAIDGIIGQSHYIPFDYDDFKYNSERFQVIIGDNYFSKDRMILNLENDNFICIGELHFLNPIPYPKTRFCPGIMGPFSFVPLMECYHGVVNISHNIQGQMVYQKKIVNFDNGYGYIEKDWGKSFPESWIWVQCNHFTKENVSFMFSIAKIPWFGSFFIGFISFLRIGDKHYTFATYTSCKIKHLNLKDHLISITLKNSKHELKVQVEISNNVGELMAPKVGSMDRKIEETINSKVSITLLDNKNNIIFKDTGHHGGTELSGPYKKLLVPNH</sequence>
<dbReference type="RefSeq" id="WP_113920630.1">
    <property type="nucleotide sequence ID" value="NZ_QNRX01000008.1"/>
</dbReference>
<organism evidence="1 2">
    <name type="scientific">Alkalibaculum bacchi</name>
    <dbReference type="NCBI Taxonomy" id="645887"/>
    <lineage>
        <taxon>Bacteria</taxon>
        <taxon>Bacillati</taxon>
        <taxon>Bacillota</taxon>
        <taxon>Clostridia</taxon>
        <taxon>Eubacteriales</taxon>
        <taxon>Eubacteriaceae</taxon>
        <taxon>Alkalibaculum</taxon>
    </lineage>
</organism>
<dbReference type="SUPFAM" id="SSF159245">
    <property type="entry name" value="AttH-like"/>
    <property type="match status" value="1"/>
</dbReference>